<feature type="compositionally biased region" description="Low complexity" evidence="1">
    <location>
        <begin position="99"/>
        <end position="122"/>
    </location>
</feature>
<proteinExistence type="predicted"/>
<dbReference type="STRING" id="35608.A0A2U1NSX4"/>
<dbReference type="PANTHER" id="PTHR33144">
    <property type="entry name" value="OS10G0409366 PROTEIN-RELATED"/>
    <property type="match status" value="1"/>
</dbReference>
<gene>
    <name evidence="2" type="ORF">CTI12_AA232730</name>
</gene>
<dbReference type="OrthoDB" id="1913335at2759"/>
<feature type="region of interest" description="Disordered" evidence="1">
    <location>
        <begin position="96"/>
        <end position="142"/>
    </location>
</feature>
<dbReference type="AlphaFoldDB" id="A0A2U1NSX4"/>
<dbReference type="PANTHER" id="PTHR33144:SF50">
    <property type="entry name" value="OS03G0714750 PROTEIN"/>
    <property type="match status" value="1"/>
</dbReference>
<evidence type="ECO:0000313" key="3">
    <source>
        <dbReference type="Proteomes" id="UP000245207"/>
    </source>
</evidence>
<comment type="caution">
    <text evidence="2">The sequence shown here is derived from an EMBL/GenBank/DDBJ whole genome shotgun (WGS) entry which is preliminary data.</text>
</comment>
<keyword evidence="3" id="KW-1185">Reference proteome</keyword>
<organism evidence="2 3">
    <name type="scientific">Artemisia annua</name>
    <name type="common">Sweet wormwood</name>
    <dbReference type="NCBI Taxonomy" id="35608"/>
    <lineage>
        <taxon>Eukaryota</taxon>
        <taxon>Viridiplantae</taxon>
        <taxon>Streptophyta</taxon>
        <taxon>Embryophyta</taxon>
        <taxon>Tracheophyta</taxon>
        <taxon>Spermatophyta</taxon>
        <taxon>Magnoliopsida</taxon>
        <taxon>eudicotyledons</taxon>
        <taxon>Gunneridae</taxon>
        <taxon>Pentapetalae</taxon>
        <taxon>asterids</taxon>
        <taxon>campanulids</taxon>
        <taxon>Asterales</taxon>
        <taxon>Asteraceae</taxon>
        <taxon>Asteroideae</taxon>
        <taxon>Anthemideae</taxon>
        <taxon>Artemisiinae</taxon>
        <taxon>Artemisia</taxon>
    </lineage>
</organism>
<evidence type="ECO:0000256" key="1">
    <source>
        <dbReference type="SAM" id="MobiDB-lite"/>
    </source>
</evidence>
<protein>
    <submittedName>
        <fullName evidence="2">Uncharacterized protein</fullName>
    </submittedName>
</protein>
<reference evidence="2 3" key="1">
    <citation type="journal article" date="2018" name="Mol. Plant">
        <title>The genome of Artemisia annua provides insight into the evolution of Asteraceae family and artemisinin biosynthesis.</title>
        <authorList>
            <person name="Shen Q."/>
            <person name="Zhang L."/>
            <person name="Liao Z."/>
            <person name="Wang S."/>
            <person name="Yan T."/>
            <person name="Shi P."/>
            <person name="Liu M."/>
            <person name="Fu X."/>
            <person name="Pan Q."/>
            <person name="Wang Y."/>
            <person name="Lv Z."/>
            <person name="Lu X."/>
            <person name="Zhang F."/>
            <person name="Jiang W."/>
            <person name="Ma Y."/>
            <person name="Chen M."/>
            <person name="Hao X."/>
            <person name="Li L."/>
            <person name="Tang Y."/>
            <person name="Lv G."/>
            <person name="Zhou Y."/>
            <person name="Sun X."/>
            <person name="Brodelius P.E."/>
            <person name="Rose J.K.C."/>
            <person name="Tang K."/>
        </authorList>
    </citation>
    <scope>NUCLEOTIDE SEQUENCE [LARGE SCALE GENOMIC DNA]</scope>
    <source>
        <strain evidence="3">cv. Huhao1</strain>
        <tissue evidence="2">Leaf</tissue>
    </source>
</reference>
<sequence length="315" mass="35954">MDQFWSSTCRYVMLGTPATRSLPFLFISKKVEDGWKVINKESLRPTDVPFFLVMPAINLASFECNPQLNKLINIKDSAAVRMKRIRIFSSKEVEQPVGSSTQATGSTTQSADTSSQQSHTAAVEQPSQQAPRKKARGPTKKKEIWNLKTHEQVVVTVNRLGQPIGDEANELTNFLGTLVRMSQHIGIDYVEWRKVPENKKEDLWSIVKEKFVFEPESVEIKDWIMTDMSSKWRTWKYELKKSSFDPSLTVDEIVALQTDDRVNIDQFRTLVASWFTEKKQSQKNKGVPPSRGRMYCLTRTNKQGIVHAKAAKVVV</sequence>
<name>A0A2U1NSX4_ARTAN</name>
<dbReference type="EMBL" id="PKPP01002245">
    <property type="protein sequence ID" value="PWA76616.1"/>
    <property type="molecule type" value="Genomic_DNA"/>
</dbReference>
<accession>A0A2U1NSX4</accession>
<evidence type="ECO:0000313" key="2">
    <source>
        <dbReference type="EMBL" id="PWA76616.1"/>
    </source>
</evidence>
<dbReference type="Proteomes" id="UP000245207">
    <property type="component" value="Unassembled WGS sequence"/>
</dbReference>